<gene>
    <name evidence="2" type="ORF">HLH29_13750</name>
</gene>
<dbReference type="SUPFAM" id="SSF53335">
    <property type="entry name" value="S-adenosyl-L-methionine-dependent methyltransferases"/>
    <property type="match status" value="1"/>
</dbReference>
<sequence length="531" mass="60335">MSLNADFSNIWNSDFFSLARSLQGNTILANAEGNKILQSLFFTIAQHLRPTLFMDIGANDGTTSIVMRQLLPECAIHSFEANPKIFSKNLARLRDHDIHSWNLAINSTSGRTTIYAPLTLSQAYVDGEVIPARIIESEDTGKSSLLHRNENATYAEFDVESKTLDAFISDHVTDQHGRNTFLWIDVEGASDRVIQGADQTLSHTQAIFLEVEGFPFWKEQASSETVLNHLARSGFIPVARDHEYGDKQFNILFIHTDIIKETVHILAQWSASLSKNTIASPRIKTNRTNLSLSGILQENIPILIPCFETVTYVRNMVDQLREFGLKNIILVDNASIYEPMRDFLDHPGKHVTVVRQIVNKGPRDIFVDSTNYVILPEIFCVTDPDLCFNVDLPHDFIAQLAALTVQHAIGKAGFALDISNRDAMQQNAFQIGDKLYKIWDWEQRFWNEPIGLTAMGDPIYNAPIDTTFAVYNKRFFNPRSPLAALRVGGRFTCQHLPWYTDNKLPQEEERHYRKHALDSFYLKGEHNPRLE</sequence>
<accession>A0A7W4JFB1</accession>
<keyword evidence="2" id="KW-0489">Methyltransferase</keyword>
<dbReference type="InterPro" id="IPR006342">
    <property type="entry name" value="FkbM_mtfrase"/>
</dbReference>
<reference evidence="2 3" key="1">
    <citation type="submission" date="2020-04" db="EMBL/GenBank/DDBJ databases">
        <title>Description of novel Gluconacetobacter.</title>
        <authorList>
            <person name="Sombolestani A."/>
        </authorList>
    </citation>
    <scope>NUCLEOTIDE SEQUENCE [LARGE SCALE GENOMIC DNA]</scope>
    <source>
        <strain evidence="2 3">LMG 27725</strain>
    </source>
</reference>
<dbReference type="GO" id="GO:0032259">
    <property type="term" value="P:methylation"/>
    <property type="evidence" value="ECO:0007669"/>
    <property type="project" value="UniProtKB-KW"/>
</dbReference>
<dbReference type="InterPro" id="IPR053188">
    <property type="entry name" value="FkbM_Methyltransferase"/>
</dbReference>
<keyword evidence="3" id="KW-1185">Reference proteome</keyword>
<keyword evidence="2" id="KW-0808">Transferase</keyword>
<dbReference type="EMBL" id="JABEQL010000019">
    <property type="protein sequence ID" value="MBB2180217.1"/>
    <property type="molecule type" value="Genomic_DNA"/>
</dbReference>
<protein>
    <submittedName>
        <fullName evidence="2">FkbM family methyltransferase</fullName>
    </submittedName>
</protein>
<dbReference type="NCBIfam" id="TIGR01444">
    <property type="entry name" value="fkbM_fam"/>
    <property type="match status" value="1"/>
</dbReference>
<evidence type="ECO:0000313" key="2">
    <source>
        <dbReference type="EMBL" id="MBB2180217.1"/>
    </source>
</evidence>
<dbReference type="PANTHER" id="PTHR36973">
    <property type="entry name" value="SLL1456 PROTEIN-RELATED"/>
    <property type="match status" value="1"/>
</dbReference>
<dbReference type="RefSeq" id="WP_182967747.1">
    <property type="nucleotide sequence ID" value="NZ_BAABGC010000070.1"/>
</dbReference>
<dbReference type="Pfam" id="PF05050">
    <property type="entry name" value="Methyltransf_21"/>
    <property type="match status" value="1"/>
</dbReference>
<organism evidence="2 3">
    <name type="scientific">Gluconacetobacter tumulicola</name>
    <dbReference type="NCBI Taxonomy" id="1017177"/>
    <lineage>
        <taxon>Bacteria</taxon>
        <taxon>Pseudomonadati</taxon>
        <taxon>Pseudomonadota</taxon>
        <taxon>Alphaproteobacteria</taxon>
        <taxon>Acetobacterales</taxon>
        <taxon>Acetobacteraceae</taxon>
        <taxon>Gluconacetobacter</taxon>
    </lineage>
</organism>
<dbReference type="PANTHER" id="PTHR36973:SF4">
    <property type="entry name" value="NODULATION PROTEIN"/>
    <property type="match status" value="1"/>
</dbReference>
<dbReference type="Proteomes" id="UP000525623">
    <property type="component" value="Unassembled WGS sequence"/>
</dbReference>
<dbReference type="InterPro" id="IPR029063">
    <property type="entry name" value="SAM-dependent_MTases_sf"/>
</dbReference>
<dbReference type="GO" id="GO:0008171">
    <property type="term" value="F:O-methyltransferase activity"/>
    <property type="evidence" value="ECO:0007669"/>
    <property type="project" value="TreeGrafter"/>
</dbReference>
<evidence type="ECO:0000313" key="3">
    <source>
        <dbReference type="Proteomes" id="UP000525623"/>
    </source>
</evidence>
<evidence type="ECO:0000259" key="1">
    <source>
        <dbReference type="Pfam" id="PF05050"/>
    </source>
</evidence>
<comment type="caution">
    <text evidence="2">The sequence shown here is derived from an EMBL/GenBank/DDBJ whole genome shotgun (WGS) entry which is preliminary data.</text>
</comment>
<proteinExistence type="predicted"/>
<dbReference type="AlphaFoldDB" id="A0A7W4JFB1"/>
<dbReference type="Gene3D" id="3.40.50.150">
    <property type="entry name" value="Vaccinia Virus protein VP39"/>
    <property type="match status" value="1"/>
</dbReference>
<name>A0A7W4JFB1_9PROT</name>
<feature type="domain" description="Methyltransferase FkbM" evidence="1">
    <location>
        <begin position="55"/>
        <end position="236"/>
    </location>
</feature>